<gene>
    <name evidence="1" type="ORF">S01H1_80716</name>
</gene>
<dbReference type="EMBL" id="BARS01054536">
    <property type="protein sequence ID" value="GAG49619.1"/>
    <property type="molecule type" value="Genomic_DNA"/>
</dbReference>
<protein>
    <submittedName>
        <fullName evidence="1">Uncharacterized protein</fullName>
    </submittedName>
</protein>
<accession>X0Y1A3</accession>
<sequence>LHDKESVSEAFCELAGRVNEAVYGWSYSSDCFCAIGDDHPKFANFQWSTQVFDFIAEAVMAAVRTEQEVQQRIRIGVMEATGDGTSEQYRQPDTTELQERIDELEAQIAMSKLP</sequence>
<name>X0Y1A3_9ZZZZ</name>
<feature type="non-terminal residue" evidence="1">
    <location>
        <position position="1"/>
    </location>
</feature>
<evidence type="ECO:0000313" key="1">
    <source>
        <dbReference type="EMBL" id="GAG49619.1"/>
    </source>
</evidence>
<reference evidence="1" key="1">
    <citation type="journal article" date="2014" name="Front. Microbiol.">
        <title>High frequency of phylogenetically diverse reductive dehalogenase-homologous genes in deep subseafloor sedimentary metagenomes.</title>
        <authorList>
            <person name="Kawai M."/>
            <person name="Futagami T."/>
            <person name="Toyoda A."/>
            <person name="Takaki Y."/>
            <person name="Nishi S."/>
            <person name="Hori S."/>
            <person name="Arai W."/>
            <person name="Tsubouchi T."/>
            <person name="Morono Y."/>
            <person name="Uchiyama I."/>
            <person name="Ito T."/>
            <person name="Fujiyama A."/>
            <person name="Inagaki F."/>
            <person name="Takami H."/>
        </authorList>
    </citation>
    <scope>NUCLEOTIDE SEQUENCE</scope>
    <source>
        <strain evidence="1">Expedition CK06-06</strain>
    </source>
</reference>
<organism evidence="1">
    <name type="scientific">marine sediment metagenome</name>
    <dbReference type="NCBI Taxonomy" id="412755"/>
    <lineage>
        <taxon>unclassified sequences</taxon>
        <taxon>metagenomes</taxon>
        <taxon>ecological metagenomes</taxon>
    </lineage>
</organism>
<proteinExistence type="predicted"/>
<dbReference type="AlphaFoldDB" id="X0Y1A3"/>
<comment type="caution">
    <text evidence="1">The sequence shown here is derived from an EMBL/GenBank/DDBJ whole genome shotgun (WGS) entry which is preliminary data.</text>
</comment>